<feature type="domain" description="Type VI secretion system effector TseH-like" evidence="2">
    <location>
        <begin position="1479"/>
        <end position="1605"/>
    </location>
</feature>
<dbReference type="EMBL" id="JAOVZO020000003">
    <property type="protein sequence ID" value="MDC8012030.1"/>
    <property type="molecule type" value="Genomic_DNA"/>
</dbReference>
<dbReference type="NCBIfam" id="TIGR01643">
    <property type="entry name" value="YD_repeat_2x"/>
    <property type="match status" value="4"/>
</dbReference>
<dbReference type="RefSeq" id="WP_263543293.1">
    <property type="nucleotide sequence ID" value="NZ_JAOVZO020000003.1"/>
</dbReference>
<reference evidence="3" key="1">
    <citation type="submission" date="2023-02" db="EMBL/GenBank/DDBJ databases">
        <title>Tahibacter soli sp. nov. isolated from soil.</title>
        <authorList>
            <person name="Baek J.H."/>
            <person name="Lee J.K."/>
            <person name="Choi D.G."/>
            <person name="Jeon C.O."/>
        </authorList>
    </citation>
    <scope>NUCLEOTIDE SEQUENCE</scope>
    <source>
        <strain evidence="3">BL</strain>
    </source>
</reference>
<evidence type="ECO:0000313" key="4">
    <source>
        <dbReference type="Proteomes" id="UP001139971"/>
    </source>
</evidence>
<sequence>MFVKNQPGPITAACATAVPGCTANGCATAEDLRKLAECQFSATWGNSQNLFCWQRTGPASIQGASLTRPPVVIGAGNQSGTLLYGPISSTSYDSGMTLSIPAQSCFSSTKTDESVPAKIVQTFNWGVANSASVSCPAGSTLSGSTSVGSACGTDFAKFFIQAPGLNQTPGQCGVGNPCFPGNGNKQVDEVGLRHGAIALDFHYNSLRQNAPLAYVDRNWSHSFAKRVVTAWMLPGHYVASGPSDPEVDPIAQVNGMVVQDERAQIEAYLRDGNLPSGTFRSTATTGKYLRYKTGATAAQQTWELTYPDGTIEVYDRAGRLTAINSPGDPRDSLALSYGGAPITGVLSANVSQNDPMFWRLLKITDGNGRFVTLDYEDSPIYRLKRVLADDGVELVGLGYDSARRMTSMTRFGKTRTFVYNEAAYAPLAATVQGYWLTGIVDEDSRRYATYTYDDWGRATGSWHGTVTDSAGKVSVEYLNDYSSRVMHPLGRQVTYNYNPTKAYRRIDSMTDSDGSILLEYSAANRISARVDRRNVRTEFEYSADGTFETARTEAKNTPEQRRIETDWDAARGLRTAERTFADPPGGPRVKLEDTRYRYETGSSRLVGVDRVDPVTNVFRSVDLTYCSAADVANPTMYCAFVGQLRQVDGARNNVTDVVDVTTYAYRASDNLSGCGTFVGPCHRKGDLWRTTNALGHVEEVVAYDRAGRVKRMTDPNGTITDYEYDERGRLLKRSVRADASGVPNASLDAFAQFIYDNSGNVTYVYPPGGHGAYLRYEYDDAQRITAIVDSLGNRIQYQLDRAGNRTSEQVVGSDSQIRRTLAREYNALNRLKKVLAGNQQVVAFTANETGISEGYDANGNPRRMSDGLSIPTDRQYDALNRLTQVLQDYDGSITPPAAANVRTKYAYDAADRLKSVTDPDSVATTYAYNGFGDVSTLGSNDGGNRTYLYDNAGNRTRETDARGVVVDFRYDALNRLTHVLYPDSNLNVRRDYDQPDSVTGCVGSFAKGRLTQISDQDGITTYCYDRRGNVLKKSIVTIWDSQSIVYEYTRGDLLKSVKYPSGAIVRYTRDAMARVNSVTWQPDAVSTPQALLTGVSYYPFGPVQTLTFANGRTLTKTYDTKYAIDSVASSAVDGLVLDFTVDAMSNIKDAAPSIGGAPLRRYAYDRLYRLTGVNTAAGSPLEGYAYNKTGDRTSKNIGGVVESYTYTPGTHRLASVGGQARGSDANGNTTSGIGPQPLQYDQTNRLTKAFELINSAASPISYSYNGQGQRVRKIAATNRNDAWYGEDGQRLADQEYIRYCEGGGTESLSKGGPVEACAGGGTMQNVPTDYKDYIYLDGVPVAVVLFVQGAKNPKMLYIETDHLGTPRTVVDAATNAVKWRWDFFGSAFGEHVPAAIAGGVRLDARYPGQFFDAETRLNYNYFRDYEAAVGRYIESDPIGIFGGINTYAYAMAAPHGMIDPWGLAGCVVNFIGYPIAIPGTQTHIPLAHAGVLAYDETTGRTRYYEYGRYNDDFGNVRRGNVPNLEIDPDGNVTDASWERLKNSLAKNQGKGIRPTMDCVDRADDKKIVEFAEGRMKDKERAPYSWNPLWPNTCGTFASEALYSSVRPIWAW</sequence>
<dbReference type="InterPro" id="IPR050708">
    <property type="entry name" value="T6SS_VgrG/RHS"/>
</dbReference>
<dbReference type="Pfam" id="PF25218">
    <property type="entry name" value="TseH"/>
    <property type="match status" value="1"/>
</dbReference>
<evidence type="ECO:0000259" key="2">
    <source>
        <dbReference type="Pfam" id="PF25218"/>
    </source>
</evidence>
<dbReference type="PRINTS" id="PR00394">
    <property type="entry name" value="RHSPROTEIN"/>
</dbReference>
<protein>
    <recommendedName>
        <fullName evidence="2">Type VI secretion system effector TseH-like domain-containing protein</fullName>
    </recommendedName>
</protein>
<accession>A0A9X4BG11</accession>
<dbReference type="InterPro" id="IPR006530">
    <property type="entry name" value="YD"/>
</dbReference>
<evidence type="ECO:0000256" key="1">
    <source>
        <dbReference type="SAM" id="MobiDB-lite"/>
    </source>
</evidence>
<dbReference type="Gene3D" id="2.180.10.10">
    <property type="entry name" value="RHS repeat-associated core"/>
    <property type="match status" value="3"/>
</dbReference>
<dbReference type="InterPro" id="IPR057382">
    <property type="entry name" value="TseH"/>
</dbReference>
<organism evidence="3 4">
    <name type="scientific">Tahibacter soli</name>
    <dbReference type="NCBI Taxonomy" id="2983605"/>
    <lineage>
        <taxon>Bacteria</taxon>
        <taxon>Pseudomonadati</taxon>
        <taxon>Pseudomonadota</taxon>
        <taxon>Gammaproteobacteria</taxon>
        <taxon>Lysobacterales</taxon>
        <taxon>Rhodanobacteraceae</taxon>
        <taxon>Tahibacter</taxon>
    </lineage>
</organism>
<dbReference type="PANTHER" id="PTHR32305">
    <property type="match status" value="1"/>
</dbReference>
<proteinExistence type="predicted"/>
<keyword evidence="4" id="KW-1185">Reference proteome</keyword>
<comment type="caution">
    <text evidence="3">The sequence shown here is derived from an EMBL/GenBank/DDBJ whole genome shotgun (WGS) entry which is preliminary data.</text>
</comment>
<feature type="region of interest" description="Disordered" evidence="1">
    <location>
        <begin position="1217"/>
        <end position="1238"/>
    </location>
</feature>
<gene>
    <name evidence="3" type="ORF">OD750_005670</name>
</gene>
<dbReference type="Pfam" id="PF05593">
    <property type="entry name" value="RHS_repeat"/>
    <property type="match status" value="4"/>
</dbReference>
<dbReference type="InterPro" id="IPR031325">
    <property type="entry name" value="RHS_repeat"/>
</dbReference>
<dbReference type="Proteomes" id="UP001139971">
    <property type="component" value="Unassembled WGS sequence"/>
</dbReference>
<dbReference type="NCBIfam" id="TIGR03696">
    <property type="entry name" value="Rhs_assc_core"/>
    <property type="match status" value="1"/>
</dbReference>
<dbReference type="InterPro" id="IPR022385">
    <property type="entry name" value="Rhs_assc_core"/>
</dbReference>
<dbReference type="PANTHER" id="PTHR32305:SF15">
    <property type="entry name" value="PROTEIN RHSA-RELATED"/>
    <property type="match status" value="1"/>
</dbReference>
<feature type="compositionally biased region" description="Polar residues" evidence="1">
    <location>
        <begin position="1225"/>
        <end position="1238"/>
    </location>
</feature>
<evidence type="ECO:0000313" key="3">
    <source>
        <dbReference type="EMBL" id="MDC8012030.1"/>
    </source>
</evidence>
<name>A0A9X4BG11_9GAMM</name>